<evidence type="ECO:0000313" key="2">
    <source>
        <dbReference type="Proteomes" id="UP000190092"/>
    </source>
</evidence>
<keyword evidence="2" id="KW-1185">Reference proteome</keyword>
<accession>A0A1T4SPG4</accession>
<sequence length="96" mass="10954">MSTSTTVYLRVIGKGGLQRLPHEGPLSHRLQKAFGPEFLALKILSFGSITGFEVTFQRAHGLSRSKSRDLWRTRLKDYVDSHYGRRIPSTTTLEYE</sequence>
<evidence type="ECO:0000313" key="1">
    <source>
        <dbReference type="EMBL" id="SKA30095.1"/>
    </source>
</evidence>
<reference evidence="2" key="1">
    <citation type="submission" date="2017-02" db="EMBL/GenBank/DDBJ databases">
        <authorList>
            <person name="Varghese N."/>
            <person name="Submissions S."/>
        </authorList>
    </citation>
    <scope>NUCLEOTIDE SEQUENCE [LARGE SCALE GENOMIC DNA]</scope>
    <source>
        <strain evidence="2">ATCC 27094</strain>
    </source>
</reference>
<gene>
    <name evidence="1" type="ORF">SAMN02745126_04882</name>
</gene>
<dbReference type="AlphaFoldDB" id="A0A1T4SPG4"/>
<dbReference type="EMBL" id="FUWJ01000009">
    <property type="protein sequence ID" value="SKA30095.1"/>
    <property type="molecule type" value="Genomic_DNA"/>
</dbReference>
<dbReference type="RefSeq" id="WP_139374069.1">
    <property type="nucleotide sequence ID" value="NZ_FUWJ01000009.1"/>
</dbReference>
<proteinExistence type="predicted"/>
<protein>
    <submittedName>
        <fullName evidence="1">Uncharacterized protein</fullName>
    </submittedName>
</protein>
<name>A0A1T4SPG4_9HYPH</name>
<organism evidence="1 2">
    <name type="scientific">Enhydrobacter aerosaccus</name>
    <dbReference type="NCBI Taxonomy" id="225324"/>
    <lineage>
        <taxon>Bacteria</taxon>
        <taxon>Pseudomonadati</taxon>
        <taxon>Pseudomonadota</taxon>
        <taxon>Alphaproteobacteria</taxon>
        <taxon>Hyphomicrobiales</taxon>
        <taxon>Enhydrobacter</taxon>
    </lineage>
</organism>
<dbReference type="Proteomes" id="UP000190092">
    <property type="component" value="Unassembled WGS sequence"/>
</dbReference>